<dbReference type="Proteomes" id="UP000001055">
    <property type="component" value="Unassembled WGS sequence"/>
</dbReference>
<protein>
    <submittedName>
        <fullName evidence="2">Uncharacterized protein</fullName>
    </submittedName>
</protein>
<sequence length="89" mass="10156">MARQHGHTTAVRTKFQAAAHLRVTCNHRVPSLSRTPSHSPQTSFTIDASRPHSSQDQRSTLYLNPTANTQKEQERRTEAHTRRTIELAR</sequence>
<organism evidence="2 3">
    <name type="scientific">Phaeosphaeria nodorum (strain SN15 / ATCC MYA-4574 / FGSC 10173)</name>
    <name type="common">Glume blotch fungus</name>
    <name type="synonym">Parastagonospora nodorum</name>
    <dbReference type="NCBI Taxonomy" id="321614"/>
    <lineage>
        <taxon>Eukaryota</taxon>
        <taxon>Fungi</taxon>
        <taxon>Dikarya</taxon>
        <taxon>Ascomycota</taxon>
        <taxon>Pezizomycotina</taxon>
        <taxon>Dothideomycetes</taxon>
        <taxon>Pleosporomycetidae</taxon>
        <taxon>Pleosporales</taxon>
        <taxon>Pleosporineae</taxon>
        <taxon>Phaeosphaeriaceae</taxon>
        <taxon>Parastagonospora</taxon>
    </lineage>
</organism>
<dbReference type="EMBL" id="CH445330">
    <property type="protein sequence ID" value="EAT87893.1"/>
    <property type="molecule type" value="Genomic_DNA"/>
</dbReference>
<dbReference type="InParanoid" id="Q0UVT1"/>
<evidence type="ECO:0000313" key="2">
    <source>
        <dbReference type="EMBL" id="EAT87893.1"/>
    </source>
</evidence>
<dbReference type="RefSeq" id="XP_001794558.1">
    <property type="nucleotide sequence ID" value="XM_001794506.1"/>
</dbReference>
<evidence type="ECO:0000313" key="3">
    <source>
        <dbReference type="Proteomes" id="UP000001055"/>
    </source>
</evidence>
<reference evidence="3" key="1">
    <citation type="journal article" date="2007" name="Plant Cell">
        <title>Dothideomycete-plant interactions illuminated by genome sequencing and EST analysis of the wheat pathogen Stagonospora nodorum.</title>
        <authorList>
            <person name="Hane J.K."/>
            <person name="Lowe R.G."/>
            <person name="Solomon P.S."/>
            <person name="Tan K.C."/>
            <person name="Schoch C.L."/>
            <person name="Spatafora J.W."/>
            <person name="Crous P.W."/>
            <person name="Kodira C."/>
            <person name="Birren B.W."/>
            <person name="Galagan J.E."/>
            <person name="Torriani S.F."/>
            <person name="McDonald B.A."/>
            <person name="Oliver R.P."/>
        </authorList>
    </citation>
    <scope>NUCLEOTIDE SEQUENCE [LARGE SCALE GENOMIC DNA]</scope>
    <source>
        <strain evidence="3">SN15 / ATCC MYA-4574 / FGSC 10173</strain>
    </source>
</reference>
<dbReference type="GeneID" id="5971426"/>
<feature type="region of interest" description="Disordered" evidence="1">
    <location>
        <begin position="28"/>
        <end position="89"/>
    </location>
</feature>
<name>Q0UVT1_PHANO</name>
<evidence type="ECO:0000256" key="1">
    <source>
        <dbReference type="SAM" id="MobiDB-lite"/>
    </source>
</evidence>
<gene>
    <name evidence="2" type="ORF">SNOG_04133</name>
</gene>
<dbReference type="KEGG" id="pno:SNOG_04133"/>
<feature type="compositionally biased region" description="Polar residues" evidence="1">
    <location>
        <begin position="32"/>
        <end position="48"/>
    </location>
</feature>
<feature type="compositionally biased region" description="Polar residues" evidence="1">
    <location>
        <begin position="56"/>
        <end position="70"/>
    </location>
</feature>
<feature type="compositionally biased region" description="Basic and acidic residues" evidence="1">
    <location>
        <begin position="71"/>
        <end position="89"/>
    </location>
</feature>
<proteinExistence type="predicted"/>
<dbReference type="AlphaFoldDB" id="Q0UVT1"/>
<accession>Q0UVT1</accession>
<dbReference type="HOGENOM" id="CLU_2455490_0_0_1"/>